<proteinExistence type="inferred from homology"/>
<dbReference type="WBParaSite" id="MhA1_Contig418.frz3.gene33">
    <property type="protein sequence ID" value="MhA1_Contig418.frz3.gene33"/>
    <property type="gene ID" value="MhA1_Contig418.frz3.gene33"/>
</dbReference>
<evidence type="ECO:0000256" key="6">
    <source>
        <dbReference type="SAM" id="Phobius"/>
    </source>
</evidence>
<sequence>MAFVPENNCTASMLYATYVPLYIVHWVQSLLSLAAIISCGLNVAYSFKGVKETINFHKNVKVVAGFTFTHLAMCIERTIATARIHTYEQFTYKLGIFLLLPIFIIPAIWNLWIFHQEDLFNEKAYCMSSSVLSSPRLVLMSYILMGVDIVAVIIEIRLYKINKRQKIKLALLPLSASHTLLFTCYLLLYTSLKLIFDKADGLSYAAAVEGAHLSETLYTLINVSLFLYLRRKLASETKLVIVEAHLKQSARTQLHTEQYLKYW</sequence>
<feature type="transmembrane region" description="Helical" evidence="6">
    <location>
        <begin position="137"/>
        <end position="158"/>
    </location>
</feature>
<comment type="subcellular location">
    <subcellularLocation>
        <location evidence="1">Membrane</location>
        <topology evidence="1">Multi-pass membrane protein</topology>
    </subcellularLocation>
</comment>
<evidence type="ECO:0000256" key="4">
    <source>
        <dbReference type="ARBA" id="ARBA00023136"/>
    </source>
</evidence>
<dbReference type="GO" id="GO:0004984">
    <property type="term" value="F:olfactory receptor activity"/>
    <property type="evidence" value="ECO:0007669"/>
    <property type="project" value="TreeGrafter"/>
</dbReference>
<reference evidence="8" key="1">
    <citation type="submission" date="2016-11" db="UniProtKB">
        <authorList>
            <consortium name="WormBaseParasite"/>
        </authorList>
    </citation>
    <scope>IDENTIFICATION</scope>
</reference>
<dbReference type="AlphaFoldDB" id="A0A1I8BQE1"/>
<keyword evidence="7" id="KW-1185">Reference proteome</keyword>
<evidence type="ECO:0000313" key="8">
    <source>
        <dbReference type="WBParaSite" id="MhA1_Contig418.frz3.gene33"/>
    </source>
</evidence>
<comment type="similarity">
    <text evidence="5">Belongs to the nematode receptor-like protein sra family.</text>
</comment>
<accession>A0A1I8BQE1</accession>
<dbReference type="PANTHER" id="PTHR31357:SF5">
    <property type="entry name" value="SERPENTINE RECEPTOR CLASS ALPHA-1-RELATED"/>
    <property type="match status" value="1"/>
</dbReference>
<evidence type="ECO:0000256" key="1">
    <source>
        <dbReference type="ARBA" id="ARBA00004141"/>
    </source>
</evidence>
<keyword evidence="4 6" id="KW-0472">Membrane</keyword>
<feature type="transmembrane region" description="Helical" evidence="6">
    <location>
        <begin position="23"/>
        <end position="45"/>
    </location>
</feature>
<dbReference type="InterPro" id="IPR051080">
    <property type="entry name" value="Nematode_rcpt-like_serp_alpha"/>
</dbReference>
<name>A0A1I8BQE1_MELHA</name>
<dbReference type="Proteomes" id="UP000095281">
    <property type="component" value="Unplaced"/>
</dbReference>
<dbReference type="Pfam" id="PF10292">
    <property type="entry name" value="7TM_GPCR_Srab"/>
    <property type="match status" value="1"/>
</dbReference>
<evidence type="ECO:0000256" key="3">
    <source>
        <dbReference type="ARBA" id="ARBA00022989"/>
    </source>
</evidence>
<evidence type="ECO:0000256" key="5">
    <source>
        <dbReference type="ARBA" id="ARBA00037994"/>
    </source>
</evidence>
<dbReference type="GO" id="GO:0016020">
    <property type="term" value="C:membrane"/>
    <property type="evidence" value="ECO:0007669"/>
    <property type="project" value="UniProtKB-SubCell"/>
</dbReference>
<evidence type="ECO:0000256" key="2">
    <source>
        <dbReference type="ARBA" id="ARBA00022692"/>
    </source>
</evidence>
<feature type="transmembrane region" description="Helical" evidence="6">
    <location>
        <begin position="170"/>
        <end position="190"/>
    </location>
</feature>
<evidence type="ECO:0000313" key="7">
    <source>
        <dbReference type="Proteomes" id="UP000095281"/>
    </source>
</evidence>
<dbReference type="PANTHER" id="PTHR31357">
    <property type="entry name" value="SERPENTINE RECEPTOR CLASS ALPHA-10"/>
    <property type="match status" value="1"/>
</dbReference>
<feature type="transmembrane region" description="Helical" evidence="6">
    <location>
        <begin position="210"/>
        <end position="229"/>
    </location>
</feature>
<organism evidence="7 8">
    <name type="scientific">Meloidogyne hapla</name>
    <name type="common">Root-knot nematode worm</name>
    <dbReference type="NCBI Taxonomy" id="6305"/>
    <lineage>
        <taxon>Eukaryota</taxon>
        <taxon>Metazoa</taxon>
        <taxon>Ecdysozoa</taxon>
        <taxon>Nematoda</taxon>
        <taxon>Chromadorea</taxon>
        <taxon>Rhabditida</taxon>
        <taxon>Tylenchina</taxon>
        <taxon>Tylenchomorpha</taxon>
        <taxon>Tylenchoidea</taxon>
        <taxon>Meloidogynidae</taxon>
        <taxon>Meloidogyninae</taxon>
        <taxon>Meloidogyne</taxon>
    </lineage>
</organism>
<keyword evidence="3 6" id="KW-1133">Transmembrane helix</keyword>
<keyword evidence="2 6" id="KW-0812">Transmembrane</keyword>
<dbReference type="InterPro" id="IPR019408">
    <property type="entry name" value="7TM_GPCR_serpentine_rcpt_Srab"/>
</dbReference>
<protein>
    <submittedName>
        <fullName evidence="8">G_PROTEIN_RECEP_F1_2 domain-containing protein</fullName>
    </submittedName>
</protein>
<feature type="transmembrane region" description="Helical" evidence="6">
    <location>
        <begin position="94"/>
        <end position="114"/>
    </location>
</feature>